<keyword evidence="4" id="KW-1003">Cell membrane</keyword>
<keyword evidence="3 8" id="KW-0813">Transport</keyword>
<organism evidence="10 11">
    <name type="scientific">Stappia sediminis</name>
    <dbReference type="NCBI Taxonomy" id="2692190"/>
    <lineage>
        <taxon>Bacteria</taxon>
        <taxon>Pseudomonadati</taxon>
        <taxon>Pseudomonadota</taxon>
        <taxon>Alphaproteobacteria</taxon>
        <taxon>Hyphomicrobiales</taxon>
        <taxon>Stappiaceae</taxon>
        <taxon>Stappia</taxon>
    </lineage>
</organism>
<dbReference type="GO" id="GO:0042910">
    <property type="term" value="F:xenobiotic transmembrane transporter activity"/>
    <property type="evidence" value="ECO:0007669"/>
    <property type="project" value="InterPro"/>
</dbReference>
<dbReference type="GO" id="GO:0005886">
    <property type="term" value="C:plasma membrane"/>
    <property type="evidence" value="ECO:0007669"/>
    <property type="project" value="UniProtKB-SubCell"/>
</dbReference>
<feature type="transmembrane region" description="Helical" evidence="8">
    <location>
        <begin position="343"/>
        <end position="361"/>
    </location>
</feature>
<evidence type="ECO:0000256" key="7">
    <source>
        <dbReference type="ARBA" id="ARBA00023136"/>
    </source>
</evidence>
<comment type="caution">
    <text evidence="10">The sequence shown here is derived from an EMBL/GenBank/DDBJ whole genome shotgun (WGS) entry which is preliminary data.</text>
</comment>
<dbReference type="PROSITE" id="PS50850">
    <property type="entry name" value="MFS"/>
    <property type="match status" value="1"/>
</dbReference>
<sequence length="396" mass="40608">MLKANTWALTATLAGLTALGPLSTDMYLPALPEILSDLATTNPVLQLTLSAFLVGFAAGQIVYGPLADRHGRKPVLMGGLALYSIASLACTIANSVELLIVARTVQALGASAPIVLARAVVRDLYDGPRAGNELARMGSIMGLVPAVAPFFGGLIAAISGWRPIFFVMLAFGVCLLLIVGRSLPETLKHRTKEPFSLIAILKAFASLLTNGGFRVHLAVVTLTYSGLFAFISGSSFVLQDLYGLSPTVYGIAFGACAGAYVLGTIGGQRIATRGSSTVITVGTLLLAAGGVVMLACVLAGVESPLSVILPMMIYMIGVGFALPQTQAAALMPFPDRAGTASSLVGVTQMSIAALVGIGVGASIGSSAVPLAAVIAANGIAAFLIYRFSRHVREASA</sequence>
<feature type="transmembrane region" description="Helical" evidence="8">
    <location>
        <begin position="367"/>
        <end position="385"/>
    </location>
</feature>
<dbReference type="InterPro" id="IPR001958">
    <property type="entry name" value="Tet-R_TetA/multi-R_MdtG-like"/>
</dbReference>
<evidence type="ECO:0000259" key="9">
    <source>
        <dbReference type="PROSITE" id="PS50850"/>
    </source>
</evidence>
<evidence type="ECO:0000256" key="3">
    <source>
        <dbReference type="ARBA" id="ARBA00022448"/>
    </source>
</evidence>
<name>A0A7X3S7H2_9HYPH</name>
<dbReference type="InterPro" id="IPR020846">
    <property type="entry name" value="MFS_dom"/>
</dbReference>
<dbReference type="FunFam" id="1.20.1720.10:FF:000005">
    <property type="entry name" value="Bcr/CflA family efflux transporter"/>
    <property type="match status" value="1"/>
</dbReference>
<evidence type="ECO:0000313" key="11">
    <source>
        <dbReference type="Proteomes" id="UP000433101"/>
    </source>
</evidence>
<dbReference type="CDD" id="cd17320">
    <property type="entry name" value="MFS_MdfA_MDR_like"/>
    <property type="match status" value="1"/>
</dbReference>
<protein>
    <recommendedName>
        <fullName evidence="8">Bcr/CflA family efflux transporter</fullName>
    </recommendedName>
</protein>
<evidence type="ECO:0000256" key="4">
    <source>
        <dbReference type="ARBA" id="ARBA00022475"/>
    </source>
</evidence>
<feature type="transmembrane region" description="Helical" evidence="8">
    <location>
        <begin position="307"/>
        <end position="331"/>
    </location>
</feature>
<evidence type="ECO:0000256" key="5">
    <source>
        <dbReference type="ARBA" id="ARBA00022692"/>
    </source>
</evidence>
<gene>
    <name evidence="10" type="ORF">GR183_07465</name>
</gene>
<feature type="transmembrane region" description="Helical" evidence="8">
    <location>
        <begin position="278"/>
        <end position="301"/>
    </location>
</feature>
<evidence type="ECO:0000256" key="8">
    <source>
        <dbReference type="RuleBase" id="RU365088"/>
    </source>
</evidence>
<dbReference type="GO" id="GO:1990961">
    <property type="term" value="P:xenobiotic detoxification by transmembrane export across the plasma membrane"/>
    <property type="evidence" value="ECO:0007669"/>
    <property type="project" value="InterPro"/>
</dbReference>
<comment type="similarity">
    <text evidence="2 8">Belongs to the major facilitator superfamily. Bcr/CmlA family.</text>
</comment>
<comment type="caution">
    <text evidence="8">Lacks conserved residue(s) required for the propagation of feature annotation.</text>
</comment>
<dbReference type="Pfam" id="PF07690">
    <property type="entry name" value="MFS_1"/>
    <property type="match status" value="1"/>
</dbReference>
<dbReference type="Gene3D" id="1.20.1720.10">
    <property type="entry name" value="Multidrug resistance protein D"/>
    <property type="match status" value="1"/>
</dbReference>
<dbReference type="PANTHER" id="PTHR23502:SF132">
    <property type="entry name" value="POLYAMINE TRANSPORTER 2-RELATED"/>
    <property type="match status" value="1"/>
</dbReference>
<dbReference type="InterPro" id="IPR011701">
    <property type="entry name" value="MFS"/>
</dbReference>
<dbReference type="NCBIfam" id="TIGR00710">
    <property type="entry name" value="efflux_Bcr_CflA"/>
    <property type="match status" value="1"/>
</dbReference>
<keyword evidence="5 8" id="KW-0812">Transmembrane</keyword>
<feature type="transmembrane region" description="Helical" evidence="8">
    <location>
        <begin position="164"/>
        <end position="183"/>
    </location>
</feature>
<comment type="subcellular location">
    <subcellularLocation>
        <location evidence="8">Cell inner membrane</location>
        <topology evidence="8">Multi-pass membrane protein</topology>
    </subcellularLocation>
    <subcellularLocation>
        <location evidence="1">Cell membrane</location>
        <topology evidence="1">Multi-pass membrane protein</topology>
    </subcellularLocation>
</comment>
<dbReference type="InterPro" id="IPR004812">
    <property type="entry name" value="Efflux_drug-R_Bcr/CmlA"/>
</dbReference>
<keyword evidence="11" id="KW-1185">Reference proteome</keyword>
<evidence type="ECO:0000313" key="10">
    <source>
        <dbReference type="EMBL" id="MXN64740.1"/>
    </source>
</evidence>
<feature type="transmembrane region" description="Helical" evidence="8">
    <location>
        <begin position="140"/>
        <end position="158"/>
    </location>
</feature>
<feature type="transmembrane region" description="Helical" evidence="8">
    <location>
        <begin position="44"/>
        <end position="63"/>
    </location>
</feature>
<dbReference type="AlphaFoldDB" id="A0A7X3S7H2"/>
<feature type="transmembrane region" description="Helical" evidence="8">
    <location>
        <begin position="215"/>
        <end position="236"/>
    </location>
</feature>
<accession>A0A7X3S7H2</accession>
<dbReference type="EMBL" id="WUMV01000003">
    <property type="protein sequence ID" value="MXN64740.1"/>
    <property type="molecule type" value="Genomic_DNA"/>
</dbReference>
<dbReference type="SUPFAM" id="SSF103473">
    <property type="entry name" value="MFS general substrate transporter"/>
    <property type="match status" value="1"/>
</dbReference>
<evidence type="ECO:0000256" key="6">
    <source>
        <dbReference type="ARBA" id="ARBA00022989"/>
    </source>
</evidence>
<feature type="transmembrane region" description="Helical" evidence="8">
    <location>
        <begin position="75"/>
        <end position="94"/>
    </location>
</feature>
<dbReference type="InterPro" id="IPR036259">
    <property type="entry name" value="MFS_trans_sf"/>
</dbReference>
<dbReference type="RefSeq" id="WP_160774994.1">
    <property type="nucleotide sequence ID" value="NZ_WUMV01000003.1"/>
</dbReference>
<keyword evidence="8" id="KW-0997">Cell inner membrane</keyword>
<dbReference type="PANTHER" id="PTHR23502">
    <property type="entry name" value="MAJOR FACILITATOR SUPERFAMILY"/>
    <property type="match status" value="1"/>
</dbReference>
<feature type="domain" description="Major facilitator superfamily (MFS) profile" evidence="9">
    <location>
        <begin position="9"/>
        <end position="389"/>
    </location>
</feature>
<dbReference type="PRINTS" id="PR01035">
    <property type="entry name" value="TCRTETA"/>
</dbReference>
<reference evidence="10 11" key="1">
    <citation type="submission" date="2019-12" db="EMBL/GenBank/DDBJ databases">
        <authorList>
            <person name="Li M."/>
        </authorList>
    </citation>
    <scope>NUCLEOTIDE SEQUENCE [LARGE SCALE GENOMIC DNA]</scope>
    <source>
        <strain evidence="10 11">GBMRC 2046</strain>
    </source>
</reference>
<proteinExistence type="inferred from homology"/>
<dbReference type="Proteomes" id="UP000433101">
    <property type="component" value="Unassembled WGS sequence"/>
</dbReference>
<keyword evidence="6 8" id="KW-1133">Transmembrane helix</keyword>
<feature type="transmembrane region" description="Helical" evidence="8">
    <location>
        <begin position="248"/>
        <end position="266"/>
    </location>
</feature>
<evidence type="ECO:0000256" key="1">
    <source>
        <dbReference type="ARBA" id="ARBA00004651"/>
    </source>
</evidence>
<evidence type="ECO:0000256" key="2">
    <source>
        <dbReference type="ARBA" id="ARBA00006236"/>
    </source>
</evidence>
<keyword evidence="7 8" id="KW-0472">Membrane</keyword>